<dbReference type="EMBL" id="QOKV01000005">
    <property type="protein sequence ID" value="KAA0686228.1"/>
    <property type="molecule type" value="Genomic_DNA"/>
</dbReference>
<dbReference type="AlphaFoldDB" id="A0A6L3B2P1"/>
<protein>
    <submittedName>
        <fullName evidence="1">Uncharacterized protein</fullName>
    </submittedName>
</protein>
<gene>
    <name evidence="1" type="ORF">DS837_11060</name>
</gene>
<name>A0A6L3B2P1_AZOBR</name>
<evidence type="ECO:0000313" key="2">
    <source>
        <dbReference type="Proteomes" id="UP000476837"/>
    </source>
</evidence>
<dbReference type="Proteomes" id="UP000476837">
    <property type="component" value="Unassembled WGS sequence"/>
</dbReference>
<dbReference type="RefSeq" id="WP_149164801.1">
    <property type="nucleotide sequence ID" value="NZ_QOKV01000005.1"/>
</dbReference>
<sequence length="475" mass="49665">MSIGLGARDGEARERFKLVFGDPSLAPAHRFLDAIAIPLRLVPGAALPRWESTDPRRPWAASTLTVGCAVDLSAARCAIVQAAGRIADGLLPRSFRDAILQRLGIDTAVADRTSKAAAARAELETEALASAVLSSWRSDGVLARDIFDAAAARAANIAASGAQALRQAAQALRSPSGAADTLARLDEADAVAAAVDRGAWRKESEGFAVGARAHAAAVELRVTVDVAEQLAHAVGQDAAETLWLACVQVERAVAAGRGAVPAAAGEIAEALRIVQNEPHLIAVAERAAAILWHRRADGPPGPAQRATSALRLFMATRGRPTRLPLAIDQAAAPVLRQALATLPPTRPRLLPPEVEHGLQRVAEAIQSLRCGLVSEDGLHGLVDTSAILMARLRETDRLGGEAAAAARRGAAEGLGEALKGRGTELARDLPAADAKEILDLIKPLAAEDARLHPLTHLLAALERATMPPRSRGLSR</sequence>
<organism evidence="1 2">
    <name type="scientific">Azospirillum brasilense</name>
    <dbReference type="NCBI Taxonomy" id="192"/>
    <lineage>
        <taxon>Bacteria</taxon>
        <taxon>Pseudomonadati</taxon>
        <taxon>Pseudomonadota</taxon>
        <taxon>Alphaproteobacteria</taxon>
        <taxon>Rhodospirillales</taxon>
        <taxon>Azospirillaceae</taxon>
        <taxon>Azospirillum</taxon>
    </lineage>
</organism>
<accession>A0A6L3B2P1</accession>
<reference evidence="1 2" key="1">
    <citation type="submission" date="2018-07" db="EMBL/GenBank/DDBJ databases">
        <title>Genome sequence of Roseomonas fauriae ATCC 49958.</title>
        <authorList>
            <person name="Sant'Anna F.H."/>
            <person name="Baldani J.I."/>
            <person name="Zilli J.E."/>
            <person name="Reis V.M."/>
            <person name="Hartmann A."/>
            <person name="Cruz L."/>
            <person name="de Souza E.M."/>
            <person name="de Oliveira Pedrosa F."/>
            <person name="Passaglia L.M.P."/>
        </authorList>
    </citation>
    <scope>NUCLEOTIDE SEQUENCE [LARGE SCALE GENOMIC DNA]</scope>
    <source>
        <strain evidence="1 2">ATCC 49958</strain>
    </source>
</reference>
<proteinExistence type="predicted"/>
<evidence type="ECO:0000313" key="1">
    <source>
        <dbReference type="EMBL" id="KAA0686228.1"/>
    </source>
</evidence>
<comment type="caution">
    <text evidence="1">The sequence shown here is derived from an EMBL/GenBank/DDBJ whole genome shotgun (WGS) entry which is preliminary data.</text>
</comment>